<comment type="caution">
    <text evidence="2">The sequence shown here is derived from an EMBL/GenBank/DDBJ whole genome shotgun (WGS) entry which is preliminary data.</text>
</comment>
<dbReference type="AlphaFoldDB" id="A0A2U1CX30"/>
<evidence type="ECO:0000313" key="2">
    <source>
        <dbReference type="EMBL" id="PVY76441.1"/>
    </source>
</evidence>
<dbReference type="Proteomes" id="UP000245887">
    <property type="component" value="Unassembled WGS sequence"/>
</dbReference>
<gene>
    <name evidence="2" type="ORF">C8D92_105194</name>
</gene>
<evidence type="ECO:0000313" key="3">
    <source>
        <dbReference type="Proteomes" id="UP000245887"/>
    </source>
</evidence>
<dbReference type="EMBL" id="QEKQ01000005">
    <property type="protein sequence ID" value="PVY76441.1"/>
    <property type="molecule type" value="Genomic_DNA"/>
</dbReference>
<feature type="domain" description="ATPase AAA-type core" evidence="1">
    <location>
        <begin position="106"/>
        <end position="222"/>
    </location>
</feature>
<name>A0A2U1CX30_9GAMM</name>
<dbReference type="GO" id="GO:0005524">
    <property type="term" value="F:ATP binding"/>
    <property type="evidence" value="ECO:0007669"/>
    <property type="project" value="InterPro"/>
</dbReference>
<dbReference type="Pfam" id="PF13304">
    <property type="entry name" value="AAA_21"/>
    <property type="match status" value="1"/>
</dbReference>
<dbReference type="PANTHER" id="PTHR43581">
    <property type="entry name" value="ATP/GTP PHOSPHATASE"/>
    <property type="match status" value="1"/>
</dbReference>
<dbReference type="GO" id="GO:0016887">
    <property type="term" value="F:ATP hydrolysis activity"/>
    <property type="evidence" value="ECO:0007669"/>
    <property type="project" value="InterPro"/>
</dbReference>
<dbReference type="OrthoDB" id="3322489at2"/>
<dbReference type="InterPro" id="IPR003959">
    <property type="entry name" value="ATPase_AAA_core"/>
</dbReference>
<proteinExistence type="predicted"/>
<dbReference type="InterPro" id="IPR051396">
    <property type="entry name" value="Bact_Antivir_Def_Nuclease"/>
</dbReference>
<reference evidence="2 3" key="1">
    <citation type="submission" date="2018-04" db="EMBL/GenBank/DDBJ databases">
        <title>Genomic Encyclopedia of Type Strains, Phase IV (KMG-IV): sequencing the most valuable type-strain genomes for metagenomic binning, comparative biology and taxonomic classification.</title>
        <authorList>
            <person name="Goeker M."/>
        </authorList>
    </citation>
    <scope>NUCLEOTIDE SEQUENCE [LARGE SCALE GENOMIC DNA]</scope>
    <source>
        <strain evidence="2 3">DSM 28688</strain>
    </source>
</reference>
<evidence type="ECO:0000259" key="1">
    <source>
        <dbReference type="Pfam" id="PF13304"/>
    </source>
</evidence>
<dbReference type="PANTHER" id="PTHR43581:SF2">
    <property type="entry name" value="EXCINUCLEASE ATPASE SUBUNIT"/>
    <property type="match status" value="1"/>
</dbReference>
<accession>A0A2U1CX30</accession>
<sequence length="275" mass="30440">MSLGGGKKFNLPEEFLFSKGFLVDDYSLMMSPSIAESESDMRDVFFGMMAANSAQSAIQDNLAKTLYLGPFRMPPERKYASRGASPKEVGSMGESTITMLANESVQSRSRPHIDQITKWLKTLGLGQSVDIGRIGSSDLFKVEVTLEDSKKFPLADLGYGVSQVLPVLTQCSFAPKGSTLLFEQPELHVHPKAARNLADVFIDTARNKDSHICLETHSPDLINGLFQKIKNGDIHCEDVAIYRVSRSEGETKFDTIEIDEHGDNDGTWRKELMPS</sequence>
<protein>
    <submittedName>
        <fullName evidence="2">Putative AbiEii toxin of type IV toxin-antitoxin system</fullName>
    </submittedName>
</protein>
<dbReference type="RefSeq" id="WP_116919176.1">
    <property type="nucleotide sequence ID" value="NZ_QEKQ01000005.1"/>
</dbReference>
<organism evidence="2 3">
    <name type="scientific">Tamilnaduibacter salinus</name>
    <dbReference type="NCBI Taxonomy" id="1484056"/>
    <lineage>
        <taxon>Bacteria</taxon>
        <taxon>Pseudomonadati</taxon>
        <taxon>Pseudomonadota</taxon>
        <taxon>Gammaproteobacteria</taxon>
        <taxon>Pseudomonadales</taxon>
        <taxon>Marinobacteraceae</taxon>
        <taxon>Tamilnaduibacter</taxon>
    </lineage>
</organism>